<evidence type="ECO:0000313" key="2">
    <source>
        <dbReference type="Proteomes" id="UP000290261"/>
    </source>
</evidence>
<sequence length="142" mass="15849">MIRYVLFLFGLFVVSCSSDNNVEQVFDINKFPQEWVLVTSEITNSMPKSDTLNEQESIVLLSSGRFTKTKETESGYISSEGDFEFVQSDDQITIQLNHDAQNELIINCSDSLIELFALVSDSSLSGGAVPCDGPSVFYQRIK</sequence>
<evidence type="ECO:0008006" key="3">
    <source>
        <dbReference type="Google" id="ProtNLM"/>
    </source>
</evidence>
<protein>
    <recommendedName>
        <fullName evidence="3">Lipocalin-like domain-containing protein</fullName>
    </recommendedName>
</protein>
<proteinExistence type="predicted"/>
<accession>A0A444VS56</accession>
<comment type="caution">
    <text evidence="1">The sequence shown here is derived from an EMBL/GenBank/DDBJ whole genome shotgun (WGS) entry which is preliminary data.</text>
</comment>
<evidence type="ECO:0000313" key="1">
    <source>
        <dbReference type="EMBL" id="RYC53460.1"/>
    </source>
</evidence>
<reference evidence="1 2" key="1">
    <citation type="submission" date="2014-04" db="EMBL/GenBank/DDBJ databases">
        <title>Whole genome of Muricauda olearia.</title>
        <authorList>
            <person name="Zhang X.-H."/>
            <person name="Tang K."/>
        </authorList>
    </citation>
    <scope>NUCLEOTIDE SEQUENCE [LARGE SCALE GENOMIC DNA]</scope>
    <source>
        <strain evidence="1 2">Th120</strain>
    </source>
</reference>
<organism evidence="1 2">
    <name type="scientific">Flagellimonas olearia</name>
    <dbReference type="NCBI Taxonomy" id="552546"/>
    <lineage>
        <taxon>Bacteria</taxon>
        <taxon>Pseudomonadati</taxon>
        <taxon>Bacteroidota</taxon>
        <taxon>Flavobacteriia</taxon>
        <taxon>Flavobacteriales</taxon>
        <taxon>Flavobacteriaceae</taxon>
        <taxon>Flagellimonas</taxon>
    </lineage>
</organism>
<dbReference type="Proteomes" id="UP000290261">
    <property type="component" value="Unassembled WGS sequence"/>
</dbReference>
<gene>
    <name evidence="1" type="ORF">DN53_04395</name>
</gene>
<name>A0A444VS56_9FLAO</name>
<dbReference type="EMBL" id="JJMP01000001">
    <property type="protein sequence ID" value="RYC53460.1"/>
    <property type="molecule type" value="Genomic_DNA"/>
</dbReference>
<dbReference type="PROSITE" id="PS51257">
    <property type="entry name" value="PROKAR_LIPOPROTEIN"/>
    <property type="match status" value="1"/>
</dbReference>
<dbReference type="AlphaFoldDB" id="A0A444VS56"/>
<dbReference type="RefSeq" id="WP_129653130.1">
    <property type="nucleotide sequence ID" value="NZ_ML142907.1"/>
</dbReference>
<keyword evidence="2" id="KW-1185">Reference proteome</keyword>